<sequence length="775" mass="84898">MPSESTPLIQQVPVAEHRERYPHRSLRRYCTIALTTVPLLTLLIILFCIAIGGDSDLFGEHESSRLDFGTKEVVGRTVPHAAWPESDGLSYKALKKILSETPNPDKAREWSKYYTAGPHLCGKNLSQAEWTRDKWLDFGVPQADIVSYEMYLNYPVDHRLALLDGDDVVFEATLEEDILDEDPTSGLPDRVPVFHGYSASGNVTAQYVFCNYGTYHDFEDLEKAGIDLKGKIALVKYGHVFRGLKVKRASEMGMIGVVMYGDPGDDGEMTEENGHKPYPDGPARNPSSVQRGSVEYLGIAVGDPTTIGYPSKPGVPRQPLEGKVPDIPSLPISYAEALPLLKALNGHGPNASAFNEYWQGGGLGYKGVQYSIGPTPPETRLHLMNEQDYVITPAWNVIGIINGSVSDEVVVLGNHRDAWIAGGAGDPNSGSAALNEVVRAFGIAVEKGWKPLRTIVFASWDGEEYGLLGSTEWVEEYLPWLSEATVAYVNVDGGARGPHFTASAAPLLNKAILEITGEVQSPNQTVKGQTVRDTWDGYISTMGSGSDFTAFQDFAGIPSIDLGFGAGPNDPVYHYHSNYDSFSWMDKFGDPGFEYHATMAKILALLTAKLADEPLVQFNATDYAVGLDKYLQSVKEKAKSSDMAALSKSTFHPLEKAIEQFQHFAKDFDASAIALSELASTQMSPPSLAQLYQGIRVANTKYKLLERQFLYAGGLDGRNWFKHVVFAPGRWTGYAGATYPGLVESIEDKNQTNVDRWVEIVEGTIKKATDLLIPG</sequence>
<feature type="transmembrane region" description="Helical" evidence="3">
    <location>
        <begin position="29"/>
        <end position="53"/>
    </location>
</feature>
<dbReference type="Gene3D" id="3.50.30.30">
    <property type="match status" value="1"/>
</dbReference>
<dbReference type="InterPro" id="IPR007484">
    <property type="entry name" value="Peptidase_M28"/>
</dbReference>
<dbReference type="GO" id="GO:0004180">
    <property type="term" value="F:carboxypeptidase activity"/>
    <property type="evidence" value="ECO:0007669"/>
    <property type="project" value="TreeGrafter"/>
</dbReference>
<comment type="similarity">
    <text evidence="1">Belongs to the peptidase M28 family. M28B subfamily.</text>
</comment>
<dbReference type="PANTHER" id="PTHR10404">
    <property type="entry name" value="N-ACETYLATED-ALPHA-LINKED ACIDIC DIPEPTIDASE"/>
    <property type="match status" value="1"/>
</dbReference>
<dbReference type="Gene3D" id="1.20.930.40">
    <property type="entry name" value="Transferrin receptor-like, dimerisation domain"/>
    <property type="match status" value="1"/>
</dbReference>
<evidence type="ECO:0000256" key="3">
    <source>
        <dbReference type="SAM" id="Phobius"/>
    </source>
</evidence>
<evidence type="ECO:0000256" key="2">
    <source>
        <dbReference type="SAM" id="MobiDB-lite"/>
    </source>
</evidence>
<dbReference type="Pfam" id="PF04253">
    <property type="entry name" value="TFR_dimer"/>
    <property type="match status" value="1"/>
</dbReference>
<evidence type="ECO:0000256" key="1">
    <source>
        <dbReference type="ARBA" id="ARBA00005634"/>
    </source>
</evidence>
<dbReference type="SUPFAM" id="SSF52025">
    <property type="entry name" value="PA domain"/>
    <property type="match status" value="1"/>
</dbReference>
<dbReference type="InterPro" id="IPR036757">
    <property type="entry name" value="TFR-like_dimer_dom_sf"/>
</dbReference>
<feature type="region of interest" description="Disordered" evidence="2">
    <location>
        <begin position="265"/>
        <end position="289"/>
    </location>
</feature>
<dbReference type="EMBL" id="JAWDJX010000018">
    <property type="protein sequence ID" value="KAK3053008.1"/>
    <property type="molecule type" value="Genomic_DNA"/>
</dbReference>
<dbReference type="CDD" id="cd08022">
    <property type="entry name" value="M28_PSMA_like"/>
    <property type="match status" value="1"/>
</dbReference>
<evidence type="ECO:0000259" key="6">
    <source>
        <dbReference type="Pfam" id="PF04389"/>
    </source>
</evidence>
<evidence type="ECO:0000313" key="7">
    <source>
        <dbReference type="EMBL" id="KAK3053008.1"/>
    </source>
</evidence>
<reference evidence="7" key="1">
    <citation type="submission" date="2023-04" db="EMBL/GenBank/DDBJ databases">
        <title>Black Yeasts Isolated from many extreme environments.</title>
        <authorList>
            <person name="Coleine C."/>
            <person name="Stajich J.E."/>
            <person name="Selbmann L."/>
        </authorList>
    </citation>
    <scope>NUCLEOTIDE SEQUENCE</scope>
    <source>
        <strain evidence="7">CCFEE 5312</strain>
    </source>
</reference>
<proteinExistence type="inferred from homology"/>
<evidence type="ECO:0000313" key="8">
    <source>
        <dbReference type="Proteomes" id="UP001271007"/>
    </source>
</evidence>
<dbReference type="InterPro" id="IPR046450">
    <property type="entry name" value="PA_dom_sf"/>
</dbReference>
<organism evidence="7 8">
    <name type="scientific">Extremus antarcticus</name>
    <dbReference type="NCBI Taxonomy" id="702011"/>
    <lineage>
        <taxon>Eukaryota</taxon>
        <taxon>Fungi</taxon>
        <taxon>Dikarya</taxon>
        <taxon>Ascomycota</taxon>
        <taxon>Pezizomycotina</taxon>
        <taxon>Dothideomycetes</taxon>
        <taxon>Dothideomycetidae</taxon>
        <taxon>Mycosphaerellales</taxon>
        <taxon>Extremaceae</taxon>
        <taxon>Extremus</taxon>
    </lineage>
</organism>
<dbReference type="InterPro" id="IPR039373">
    <property type="entry name" value="Peptidase_M28B"/>
</dbReference>
<dbReference type="AlphaFoldDB" id="A0AAJ0DM49"/>
<dbReference type="InterPro" id="IPR003137">
    <property type="entry name" value="PA_domain"/>
</dbReference>
<dbReference type="Gene3D" id="3.40.630.10">
    <property type="entry name" value="Zn peptidases"/>
    <property type="match status" value="1"/>
</dbReference>
<evidence type="ECO:0000259" key="4">
    <source>
        <dbReference type="Pfam" id="PF02225"/>
    </source>
</evidence>
<accession>A0AAJ0DM49</accession>
<evidence type="ECO:0000259" key="5">
    <source>
        <dbReference type="Pfam" id="PF04253"/>
    </source>
</evidence>
<dbReference type="SUPFAM" id="SSF47672">
    <property type="entry name" value="Transferrin receptor-like dimerisation domain"/>
    <property type="match status" value="1"/>
</dbReference>
<evidence type="ECO:0008006" key="9">
    <source>
        <dbReference type="Google" id="ProtNLM"/>
    </source>
</evidence>
<feature type="domain" description="Peptidase M28" evidence="6">
    <location>
        <begin position="396"/>
        <end position="585"/>
    </location>
</feature>
<dbReference type="FunFam" id="3.40.630.10:FF:000101">
    <property type="entry name" value="N-acetylated alpha-linked acidic dipeptidase like 1"/>
    <property type="match status" value="1"/>
</dbReference>
<protein>
    <recommendedName>
        <fullName evidence="9">Glutamate carboxypeptidase</fullName>
    </recommendedName>
</protein>
<dbReference type="FunFam" id="3.50.30.30:FF:000008">
    <property type="entry name" value="Glutamate carboxypeptidase 2"/>
    <property type="match status" value="1"/>
</dbReference>
<keyword evidence="3" id="KW-0472">Membrane</keyword>
<gene>
    <name evidence="7" type="ORF">LTR09_006072</name>
</gene>
<dbReference type="Pfam" id="PF02225">
    <property type="entry name" value="PA"/>
    <property type="match status" value="1"/>
</dbReference>
<dbReference type="Pfam" id="PF04389">
    <property type="entry name" value="Peptidase_M28"/>
    <property type="match status" value="1"/>
</dbReference>
<keyword evidence="3" id="KW-0812">Transmembrane</keyword>
<feature type="domain" description="PA" evidence="4">
    <location>
        <begin position="204"/>
        <end position="283"/>
    </location>
</feature>
<dbReference type="Proteomes" id="UP001271007">
    <property type="component" value="Unassembled WGS sequence"/>
</dbReference>
<feature type="domain" description="Transferrin receptor-like dimerisation" evidence="5">
    <location>
        <begin position="650"/>
        <end position="772"/>
    </location>
</feature>
<keyword evidence="3" id="KW-1133">Transmembrane helix</keyword>
<keyword evidence="8" id="KW-1185">Reference proteome</keyword>
<dbReference type="CDD" id="cd02121">
    <property type="entry name" value="PA_GCPII_like"/>
    <property type="match status" value="1"/>
</dbReference>
<comment type="caution">
    <text evidence="7">The sequence shown here is derived from an EMBL/GenBank/DDBJ whole genome shotgun (WGS) entry which is preliminary data.</text>
</comment>
<name>A0AAJ0DM49_9PEZI</name>
<dbReference type="PANTHER" id="PTHR10404:SF46">
    <property type="entry name" value="VACUOLAR PROTEIN SORTING-ASSOCIATED PROTEIN 70"/>
    <property type="match status" value="1"/>
</dbReference>
<dbReference type="SUPFAM" id="SSF53187">
    <property type="entry name" value="Zn-dependent exopeptidases"/>
    <property type="match status" value="1"/>
</dbReference>
<dbReference type="InterPro" id="IPR007365">
    <property type="entry name" value="TFR-like_dimer_dom"/>
</dbReference>